<feature type="domain" description="VOC" evidence="1">
    <location>
        <begin position="2"/>
        <end position="119"/>
    </location>
</feature>
<reference evidence="2 3" key="1">
    <citation type="submission" date="2015-09" db="EMBL/GenBank/DDBJ databases">
        <title>Sorangium comparison.</title>
        <authorList>
            <person name="Zaburannyi N."/>
            <person name="Bunk B."/>
            <person name="Overmann J."/>
            <person name="Mueller R."/>
        </authorList>
    </citation>
    <scope>NUCLEOTIDE SEQUENCE [LARGE SCALE GENOMIC DNA]</scope>
    <source>
        <strain evidence="2 3">So ceGT47</strain>
    </source>
</reference>
<dbReference type="OrthoDB" id="9794917at2"/>
<evidence type="ECO:0000313" key="3">
    <source>
        <dbReference type="Proteomes" id="UP000295781"/>
    </source>
</evidence>
<evidence type="ECO:0000259" key="1">
    <source>
        <dbReference type="PROSITE" id="PS51819"/>
    </source>
</evidence>
<dbReference type="EMBL" id="CP012670">
    <property type="protein sequence ID" value="AUX21535.1"/>
    <property type="molecule type" value="Genomic_DNA"/>
</dbReference>
<dbReference type="AlphaFoldDB" id="A0A4P2PXD8"/>
<gene>
    <name evidence="2" type="ORF">SOCEGT47_020210</name>
</gene>
<organism evidence="2 3">
    <name type="scientific">Sorangium cellulosum</name>
    <name type="common">Polyangium cellulosum</name>
    <dbReference type="NCBI Taxonomy" id="56"/>
    <lineage>
        <taxon>Bacteria</taxon>
        <taxon>Pseudomonadati</taxon>
        <taxon>Myxococcota</taxon>
        <taxon>Polyangia</taxon>
        <taxon>Polyangiales</taxon>
        <taxon>Polyangiaceae</taxon>
        <taxon>Sorangium</taxon>
    </lineage>
</organism>
<name>A0A4P2PXD8_SORCE</name>
<dbReference type="RefSeq" id="WP_129346841.1">
    <property type="nucleotide sequence ID" value="NZ_CP012670.1"/>
</dbReference>
<dbReference type="SUPFAM" id="SSF54593">
    <property type="entry name" value="Glyoxalase/Bleomycin resistance protein/Dihydroxybiphenyl dioxygenase"/>
    <property type="match status" value="1"/>
</dbReference>
<dbReference type="Gene3D" id="3.10.180.10">
    <property type="entry name" value="2,3-Dihydroxybiphenyl 1,2-Dioxygenase, domain 1"/>
    <property type="match status" value="1"/>
</dbReference>
<proteinExistence type="predicted"/>
<sequence length="121" mass="13867">MIKVQIRLRVDSVRDAERYYCDELGLFEFYHDYGMETVSLVSRDNPSFFLILSAGAGACSDDCLFGLETKDCDLLFERLRSVRFETGGRLLSSEVFEYPLGKNVLLRDPSGNKFLIFEESI</sequence>
<protein>
    <recommendedName>
        <fullName evidence="1">VOC domain-containing protein</fullName>
    </recommendedName>
</protein>
<dbReference type="PROSITE" id="PS51819">
    <property type="entry name" value="VOC"/>
    <property type="match status" value="1"/>
</dbReference>
<dbReference type="InterPro" id="IPR029068">
    <property type="entry name" value="Glyas_Bleomycin-R_OHBP_Dase"/>
</dbReference>
<evidence type="ECO:0000313" key="2">
    <source>
        <dbReference type="EMBL" id="AUX21535.1"/>
    </source>
</evidence>
<dbReference type="InterPro" id="IPR037523">
    <property type="entry name" value="VOC_core"/>
</dbReference>
<accession>A0A4P2PXD8</accession>
<dbReference type="Proteomes" id="UP000295781">
    <property type="component" value="Chromosome"/>
</dbReference>